<evidence type="ECO:0000313" key="2">
    <source>
        <dbReference type="EMBL" id="SNZ16483.1"/>
    </source>
</evidence>
<proteinExistence type="predicted"/>
<dbReference type="RefSeq" id="WP_096603217.1">
    <property type="nucleotide sequence ID" value="NZ_OBEN01000012.1"/>
</dbReference>
<dbReference type="OrthoDB" id="14913at2"/>
<dbReference type="Proteomes" id="UP000218627">
    <property type="component" value="Unassembled WGS sequence"/>
</dbReference>
<dbReference type="Gene3D" id="2.30.110.10">
    <property type="entry name" value="Electron Transport, Fmn-binding Protein, Chain A"/>
    <property type="match status" value="1"/>
</dbReference>
<evidence type="ECO:0000313" key="3">
    <source>
        <dbReference type="Proteomes" id="UP000218627"/>
    </source>
</evidence>
<protein>
    <submittedName>
        <fullName evidence="2">Pyridoxamine 5'-phosphate oxidase</fullName>
    </submittedName>
</protein>
<reference evidence="3" key="1">
    <citation type="submission" date="2017-09" db="EMBL/GenBank/DDBJ databases">
        <authorList>
            <person name="Varghese N."/>
            <person name="Submissions S."/>
        </authorList>
    </citation>
    <scope>NUCLEOTIDE SEQUENCE [LARGE SCALE GENOMIC DNA]</scope>
    <source>
        <strain evidence="3">DSM 2913</strain>
    </source>
</reference>
<dbReference type="InterPro" id="IPR011576">
    <property type="entry name" value="Pyridox_Oxase_N"/>
</dbReference>
<dbReference type="SUPFAM" id="SSF50475">
    <property type="entry name" value="FMN-binding split barrel"/>
    <property type="match status" value="1"/>
</dbReference>
<name>A0A285P5P0_9AQUI</name>
<accession>A0A285P5P0</accession>
<gene>
    <name evidence="2" type="ORF">SAMN06265353_1606</name>
</gene>
<dbReference type="InterPro" id="IPR012349">
    <property type="entry name" value="Split_barrel_FMN-bd"/>
</dbReference>
<feature type="domain" description="Pyridoxamine 5'-phosphate oxidase N-terminal" evidence="1">
    <location>
        <begin position="18"/>
        <end position="87"/>
    </location>
</feature>
<dbReference type="Pfam" id="PF01243">
    <property type="entry name" value="PNPOx_N"/>
    <property type="match status" value="1"/>
</dbReference>
<dbReference type="AlphaFoldDB" id="A0A285P5P0"/>
<sequence>MLPTELVDLMNKLGVFPCVLGTTDKEGNIHMTFITWVYPKSERILRFALSSDSKSAKNLKETKRACFMFFLPEKALACYGSVQMILESIEEIKFPVSVFEMHIDRVENSLFPGATITGIIPFAHTGDLEKMAELDGIVLEAMRSA</sequence>
<dbReference type="EMBL" id="OBEN01000012">
    <property type="protein sequence ID" value="SNZ16483.1"/>
    <property type="molecule type" value="Genomic_DNA"/>
</dbReference>
<evidence type="ECO:0000259" key="1">
    <source>
        <dbReference type="Pfam" id="PF01243"/>
    </source>
</evidence>
<keyword evidence="3" id="KW-1185">Reference proteome</keyword>
<organism evidence="2 3">
    <name type="scientific">Hydrogenobacter hydrogenophilus</name>
    <dbReference type="NCBI Taxonomy" id="35835"/>
    <lineage>
        <taxon>Bacteria</taxon>
        <taxon>Pseudomonadati</taxon>
        <taxon>Aquificota</taxon>
        <taxon>Aquificia</taxon>
        <taxon>Aquificales</taxon>
        <taxon>Aquificaceae</taxon>
        <taxon>Hydrogenobacter</taxon>
    </lineage>
</organism>